<feature type="chain" id="PRO_5007511448" description="PEP-CTERM sorting domain-containing protein" evidence="1">
    <location>
        <begin position="22"/>
        <end position="160"/>
    </location>
</feature>
<gene>
    <name evidence="2" type="ORF">LuPra_01507</name>
</gene>
<proteinExistence type="predicted"/>
<protein>
    <recommendedName>
        <fullName evidence="4">PEP-CTERM sorting domain-containing protein</fullName>
    </recommendedName>
</protein>
<keyword evidence="1" id="KW-0732">Signal</keyword>
<name>A0A143PJ88_LUTPR</name>
<feature type="signal peptide" evidence="1">
    <location>
        <begin position="1"/>
        <end position="21"/>
    </location>
</feature>
<sequence length="160" mass="16616" precursor="true">MRRLLALVALVLAGSVGNAQAAIITFEDHFVPAGTAQPHSGDTFSGDFVFDMASNAYQFANNSAKVDNGSTYLVIQGALQGPPISQTTFSQSGGTPFALTSLDFAEWQSDLPGSHAYPEQITVTGNRLGGGTVSAMLFPDGIFDGPGGLPDFQTVAFGPQ</sequence>
<accession>A0A143PJ88</accession>
<dbReference type="AlphaFoldDB" id="A0A143PJ88"/>
<organism evidence="2 3">
    <name type="scientific">Luteitalea pratensis</name>
    <dbReference type="NCBI Taxonomy" id="1855912"/>
    <lineage>
        <taxon>Bacteria</taxon>
        <taxon>Pseudomonadati</taxon>
        <taxon>Acidobacteriota</taxon>
        <taxon>Vicinamibacteria</taxon>
        <taxon>Vicinamibacterales</taxon>
        <taxon>Vicinamibacteraceae</taxon>
        <taxon>Luteitalea</taxon>
    </lineage>
</organism>
<dbReference type="KEGG" id="abac:LuPra_01507"/>
<dbReference type="EMBL" id="CP015136">
    <property type="protein sequence ID" value="AMY08313.1"/>
    <property type="molecule type" value="Genomic_DNA"/>
</dbReference>
<keyword evidence="3" id="KW-1185">Reference proteome</keyword>
<dbReference type="Proteomes" id="UP000076079">
    <property type="component" value="Chromosome"/>
</dbReference>
<evidence type="ECO:0000313" key="3">
    <source>
        <dbReference type="Proteomes" id="UP000076079"/>
    </source>
</evidence>
<evidence type="ECO:0008006" key="4">
    <source>
        <dbReference type="Google" id="ProtNLM"/>
    </source>
</evidence>
<evidence type="ECO:0000256" key="1">
    <source>
        <dbReference type="SAM" id="SignalP"/>
    </source>
</evidence>
<evidence type="ECO:0000313" key="2">
    <source>
        <dbReference type="EMBL" id="AMY08313.1"/>
    </source>
</evidence>
<dbReference type="RefSeq" id="WP_110170164.1">
    <property type="nucleotide sequence ID" value="NZ_CP015136.1"/>
</dbReference>
<reference evidence="2 3" key="1">
    <citation type="journal article" date="2016" name="Genome Announc.">
        <title>First Complete Genome Sequence of a Subdivision 6 Acidobacterium Strain.</title>
        <authorList>
            <person name="Huang S."/>
            <person name="Vieira S."/>
            <person name="Bunk B."/>
            <person name="Riedel T."/>
            <person name="Sproer C."/>
            <person name="Overmann J."/>
        </authorList>
    </citation>
    <scope>NUCLEOTIDE SEQUENCE [LARGE SCALE GENOMIC DNA]</scope>
    <source>
        <strain evidence="3">DSM 100886 HEG_-6_39</strain>
    </source>
</reference>
<reference evidence="3" key="2">
    <citation type="submission" date="2016-04" db="EMBL/GenBank/DDBJ databases">
        <title>First Complete Genome Sequence of a Subdivision 6 Acidobacterium.</title>
        <authorList>
            <person name="Huang S."/>
            <person name="Vieira S."/>
            <person name="Bunk B."/>
            <person name="Riedel T."/>
            <person name="Sproeer C."/>
            <person name="Overmann J."/>
        </authorList>
    </citation>
    <scope>NUCLEOTIDE SEQUENCE [LARGE SCALE GENOMIC DNA]</scope>
    <source>
        <strain evidence="3">DSM 100886 HEG_-6_39</strain>
    </source>
</reference>